<dbReference type="GO" id="GO:0007155">
    <property type="term" value="P:cell adhesion"/>
    <property type="evidence" value="ECO:0007669"/>
    <property type="project" value="InterPro"/>
</dbReference>
<sequence length="434" mass="47341">MTSLSSRNLYTIGWICALPLERTAAISMLDEEHRRPRDFEQSRSDTNSYAWGNIGAHNVVIASLPVGEYGLASAAGAAISLLLSFPEVRFGLMVGIGAGIPGRSADVRLGDVVVSRPQGRSGGVVQYDFVKAIQGGVLQRMGALDSPPRVLLNAVAAMQAQHARQPSHIPRFLNEMITRNPIMAQPQQGLPGYTYQGSSNDRLFVATYPHSQGDSCDTCDPTQQVQRTTRNSTDPQIHYGLIASGNTLIKDAAARSTLVSQTGEDCICFEMEAAGLMNQFPCLVIRGICDYADAHKNDRWQRYAAATASAYAKELFEYIPVQGVSTASGMEALERSSQRIALDVVNVGDIRDDSSWTKRTDGTLQCWERRVGFEQEFTEPPMVITALRAIGAAPSRQRSVGWANVDRSGFTIRFWAESDHGIGNMSASWFAVGR</sequence>
<protein>
    <recommendedName>
        <fullName evidence="1">H-type lectin domain-containing protein</fullName>
    </recommendedName>
</protein>
<proteinExistence type="predicted"/>
<dbReference type="InterPro" id="IPR037221">
    <property type="entry name" value="H-type_lectin_dom_sf"/>
</dbReference>
<dbReference type="Proteomes" id="UP001313282">
    <property type="component" value="Unassembled WGS sequence"/>
</dbReference>
<dbReference type="SUPFAM" id="SSF53167">
    <property type="entry name" value="Purine and uridine phosphorylases"/>
    <property type="match status" value="1"/>
</dbReference>
<dbReference type="InterPro" id="IPR019019">
    <property type="entry name" value="H-type_lectin_domain"/>
</dbReference>
<dbReference type="SUPFAM" id="SSF141086">
    <property type="entry name" value="Agglutinin HPA-like"/>
    <property type="match status" value="1"/>
</dbReference>
<keyword evidence="3" id="KW-1185">Reference proteome</keyword>
<dbReference type="Gene3D" id="2.60.40.2080">
    <property type="match status" value="1"/>
</dbReference>
<evidence type="ECO:0000259" key="1">
    <source>
        <dbReference type="Pfam" id="PF09458"/>
    </source>
</evidence>
<comment type="caution">
    <text evidence="2">The sequence shown here is derived from an EMBL/GenBank/DDBJ whole genome shotgun (WGS) entry which is preliminary data.</text>
</comment>
<dbReference type="InterPro" id="IPR053137">
    <property type="entry name" value="NLR-like"/>
</dbReference>
<organism evidence="2 3">
    <name type="scientific">Orbilia javanica</name>
    <dbReference type="NCBI Taxonomy" id="47235"/>
    <lineage>
        <taxon>Eukaryota</taxon>
        <taxon>Fungi</taxon>
        <taxon>Dikarya</taxon>
        <taxon>Ascomycota</taxon>
        <taxon>Pezizomycotina</taxon>
        <taxon>Orbiliomycetes</taxon>
        <taxon>Orbiliales</taxon>
        <taxon>Orbiliaceae</taxon>
        <taxon>Orbilia</taxon>
    </lineage>
</organism>
<evidence type="ECO:0000313" key="3">
    <source>
        <dbReference type="Proteomes" id="UP001313282"/>
    </source>
</evidence>
<dbReference type="EMBL" id="JAVHNR010000003">
    <property type="protein sequence ID" value="KAK6348244.1"/>
    <property type="molecule type" value="Genomic_DNA"/>
</dbReference>
<dbReference type="GO" id="GO:0030246">
    <property type="term" value="F:carbohydrate binding"/>
    <property type="evidence" value="ECO:0007669"/>
    <property type="project" value="InterPro"/>
</dbReference>
<dbReference type="PANTHER" id="PTHR46082">
    <property type="entry name" value="ATP/GTP-BINDING PROTEIN-RELATED"/>
    <property type="match status" value="1"/>
</dbReference>
<name>A0AAN8MST1_9PEZI</name>
<dbReference type="InterPro" id="IPR035994">
    <property type="entry name" value="Nucleoside_phosphorylase_sf"/>
</dbReference>
<gene>
    <name evidence="2" type="ORF">TWF718_006053</name>
</gene>
<dbReference type="AlphaFoldDB" id="A0AAN8MST1"/>
<dbReference type="Gene3D" id="3.40.50.1580">
    <property type="entry name" value="Nucleoside phosphorylase domain"/>
    <property type="match status" value="1"/>
</dbReference>
<feature type="domain" description="H-type lectin" evidence="1">
    <location>
        <begin position="369"/>
        <end position="432"/>
    </location>
</feature>
<evidence type="ECO:0000313" key="2">
    <source>
        <dbReference type="EMBL" id="KAK6348244.1"/>
    </source>
</evidence>
<dbReference type="GO" id="GO:0009116">
    <property type="term" value="P:nucleoside metabolic process"/>
    <property type="evidence" value="ECO:0007669"/>
    <property type="project" value="InterPro"/>
</dbReference>
<dbReference type="GO" id="GO:0003824">
    <property type="term" value="F:catalytic activity"/>
    <property type="evidence" value="ECO:0007669"/>
    <property type="project" value="InterPro"/>
</dbReference>
<dbReference type="PANTHER" id="PTHR46082:SF11">
    <property type="entry name" value="AAA+ ATPASE DOMAIN-CONTAINING PROTEIN-RELATED"/>
    <property type="match status" value="1"/>
</dbReference>
<dbReference type="Pfam" id="PF09458">
    <property type="entry name" value="H_lectin"/>
    <property type="match status" value="1"/>
</dbReference>
<accession>A0AAN8MST1</accession>
<reference evidence="2 3" key="1">
    <citation type="submission" date="2019-10" db="EMBL/GenBank/DDBJ databases">
        <authorList>
            <person name="Palmer J.M."/>
        </authorList>
    </citation>
    <scope>NUCLEOTIDE SEQUENCE [LARGE SCALE GENOMIC DNA]</scope>
    <source>
        <strain evidence="2 3">TWF718</strain>
    </source>
</reference>